<dbReference type="SMART" id="SM00387">
    <property type="entry name" value="HATPase_c"/>
    <property type="match status" value="1"/>
</dbReference>
<dbReference type="InterPro" id="IPR003660">
    <property type="entry name" value="HAMP_dom"/>
</dbReference>
<evidence type="ECO:0000313" key="14">
    <source>
        <dbReference type="Proteomes" id="UP000004491"/>
    </source>
</evidence>
<dbReference type="InterPro" id="IPR050428">
    <property type="entry name" value="TCS_sensor_his_kinase"/>
</dbReference>
<evidence type="ECO:0000256" key="2">
    <source>
        <dbReference type="ARBA" id="ARBA00004370"/>
    </source>
</evidence>
<gene>
    <name evidence="13" type="ORF">Rifp1Sym_fa00060</name>
</gene>
<dbReference type="EMBL" id="AFOC01000132">
    <property type="protein sequence ID" value="EGV49931.1"/>
    <property type="molecule type" value="Genomic_DNA"/>
</dbReference>
<dbReference type="Proteomes" id="UP000004491">
    <property type="component" value="Unassembled WGS sequence"/>
</dbReference>
<evidence type="ECO:0000256" key="8">
    <source>
        <dbReference type="ARBA" id="ARBA00022989"/>
    </source>
</evidence>
<evidence type="ECO:0000256" key="5">
    <source>
        <dbReference type="ARBA" id="ARBA00022679"/>
    </source>
</evidence>
<dbReference type="SUPFAM" id="SSF47384">
    <property type="entry name" value="Homodimeric domain of signal transducing histidine kinase"/>
    <property type="match status" value="1"/>
</dbReference>
<feature type="transmembrane region" description="Helical" evidence="10">
    <location>
        <begin position="380"/>
        <end position="403"/>
    </location>
</feature>
<dbReference type="AlphaFoldDB" id="G2DHH8"/>
<evidence type="ECO:0000256" key="10">
    <source>
        <dbReference type="SAM" id="Phobius"/>
    </source>
</evidence>
<evidence type="ECO:0000256" key="7">
    <source>
        <dbReference type="ARBA" id="ARBA00022777"/>
    </source>
</evidence>
<keyword evidence="4" id="KW-0597">Phosphoprotein</keyword>
<comment type="caution">
    <text evidence="13">The sequence shown here is derived from an EMBL/GenBank/DDBJ whole genome shotgun (WGS) entry which is preliminary data.</text>
</comment>
<keyword evidence="6 10" id="KW-0812">Transmembrane</keyword>
<dbReference type="Gene3D" id="3.30.565.10">
    <property type="entry name" value="Histidine kinase-like ATPase, C-terminal domain"/>
    <property type="match status" value="1"/>
</dbReference>
<keyword evidence="7 13" id="KW-0418">Kinase</keyword>
<keyword evidence="5" id="KW-0808">Transferase</keyword>
<dbReference type="Gene3D" id="6.10.340.10">
    <property type="match status" value="1"/>
</dbReference>
<dbReference type="InterPro" id="IPR036097">
    <property type="entry name" value="HisK_dim/P_sf"/>
</dbReference>
<keyword evidence="14" id="KW-1185">Reference proteome</keyword>
<dbReference type="SMART" id="SM00304">
    <property type="entry name" value="HAMP"/>
    <property type="match status" value="1"/>
</dbReference>
<dbReference type="Gene3D" id="1.10.287.130">
    <property type="match status" value="1"/>
</dbReference>
<keyword evidence="10" id="KW-0472">Membrane</keyword>
<dbReference type="PROSITE" id="PS50885">
    <property type="entry name" value="HAMP"/>
    <property type="match status" value="1"/>
</dbReference>
<comment type="subcellular location">
    <subcellularLocation>
        <location evidence="2">Membrane</location>
    </subcellularLocation>
</comment>
<protein>
    <recommendedName>
        <fullName evidence="3">histidine kinase</fullName>
        <ecNumber evidence="3">2.7.13.3</ecNumber>
    </recommendedName>
</protein>
<dbReference type="InterPro" id="IPR005467">
    <property type="entry name" value="His_kinase_dom"/>
</dbReference>
<sequence length="685" mass="76024">MMPPLRRRRFRESLRFKLLLVSLSLLAIPLAGYRYLVETEQFLRSASEQNLQQKAELIAQLLATQQEPAFRSSFSEAPAIFVHPLAQPIDLDGYGEEWQPLLDQAHSYSTGRLSFRLLSGIHAEQLLLFLQIRDSTIRYAPANDLLSPAADHLLLQLRSETGVLRRYRIATSAPGWFQANPQQQAGPPIRGEWQESPDGYNLELGFPVELARGGLSVTVFDQAAQQPPVVASSSGLDNDALLARLVLPLAAVESLLQGVVSDGERIQVVDRQQMIVARSGNLSPPHWLKPASSFEQLLRRLLPRPAGIFQTPHQHAGRLDAAAIHRALQGESTVSLQQSHFESAITLSAGVPIRATDGTLLGALLIEKSSHEILSLQQRAFARILSTGSVLLLLSVLALLGYAGRLTGRIQRLNRSVEAAVSPDGRILSNLPAVSERDEIGELSRSFGRVLRRLSEYNRYLESMASRLAHEFRTPLTMVQSSLENLASDPDPQAQSRYLERATEGSRRLSLILQRMREATRLEQSLQQAEREPLQLESLLQTMLEGYRVSFPDVRFELQTARLAPIDAAPELIAQALDKLVSNAIDFHQEQTPIRLQLTPLPEHSRQRLSVINQGPTLPETMTSHLFDSMVSLRGDRDSGSHLGLGLYLVRLIAEFHQGHVYAENLPDGSGVVIGMEFPSTTNKD</sequence>
<evidence type="ECO:0000313" key="13">
    <source>
        <dbReference type="EMBL" id="EGV49931.1"/>
    </source>
</evidence>
<evidence type="ECO:0000256" key="3">
    <source>
        <dbReference type="ARBA" id="ARBA00012438"/>
    </source>
</evidence>
<dbReference type="GO" id="GO:0016020">
    <property type="term" value="C:membrane"/>
    <property type="evidence" value="ECO:0007669"/>
    <property type="project" value="UniProtKB-SubCell"/>
</dbReference>
<organism evidence="13 14">
    <name type="scientific">endosymbiont of Riftia pachyptila</name>
    <name type="common">vent Ph05</name>
    <dbReference type="NCBI Taxonomy" id="1048808"/>
    <lineage>
        <taxon>Bacteria</taxon>
        <taxon>Pseudomonadati</taxon>
        <taxon>Pseudomonadota</taxon>
        <taxon>Gammaproteobacteria</taxon>
        <taxon>sulfur-oxidizing symbionts</taxon>
    </lineage>
</organism>
<evidence type="ECO:0000256" key="6">
    <source>
        <dbReference type="ARBA" id="ARBA00022692"/>
    </source>
</evidence>
<dbReference type="EC" id="2.7.13.3" evidence="3"/>
<dbReference type="InterPro" id="IPR003594">
    <property type="entry name" value="HATPase_dom"/>
</dbReference>
<evidence type="ECO:0000259" key="11">
    <source>
        <dbReference type="PROSITE" id="PS50109"/>
    </source>
</evidence>
<dbReference type="PANTHER" id="PTHR45436:SF5">
    <property type="entry name" value="SENSOR HISTIDINE KINASE TRCS"/>
    <property type="match status" value="1"/>
</dbReference>
<dbReference type="CDD" id="cd00082">
    <property type="entry name" value="HisKA"/>
    <property type="match status" value="1"/>
</dbReference>
<evidence type="ECO:0000256" key="9">
    <source>
        <dbReference type="ARBA" id="ARBA00023012"/>
    </source>
</evidence>
<reference evidence="13" key="1">
    <citation type="journal article" date="2011" name="ISME J.">
        <title>The endosymbionts of the deep-sea tubeworms Riftia pachyptila and Tevnia jerichonana share an identical physiology as revealed by proteogenomic analyses.</title>
        <authorList>
            <person name="Gardebrecht A."/>
            <person name="Markert S."/>
            <person name="Felbeck H."/>
            <person name="Thuermer A."/>
            <person name="Albrecht D."/>
            <person name="Wollherr A."/>
            <person name="Kabisch J."/>
            <person name="Lehmann R."/>
            <person name="Daniel R."/>
            <person name="Liesegang H."/>
            <person name="Hecker M."/>
            <person name="Sievert S.M."/>
            <person name="Schweder T."/>
        </authorList>
    </citation>
    <scope>NUCLEOTIDE SEQUENCE [LARGE SCALE GENOMIC DNA]</scope>
</reference>
<dbReference type="SMART" id="SM00388">
    <property type="entry name" value="HisKA"/>
    <property type="match status" value="1"/>
</dbReference>
<dbReference type="GO" id="GO:0000155">
    <property type="term" value="F:phosphorelay sensor kinase activity"/>
    <property type="evidence" value="ECO:0007669"/>
    <property type="project" value="InterPro"/>
</dbReference>
<name>G2DHH8_9GAMM</name>
<dbReference type="InterPro" id="IPR003661">
    <property type="entry name" value="HisK_dim/P_dom"/>
</dbReference>
<accession>G2DHH8</accession>
<dbReference type="InterPro" id="IPR036890">
    <property type="entry name" value="HATPase_C_sf"/>
</dbReference>
<dbReference type="SUPFAM" id="SSF55874">
    <property type="entry name" value="ATPase domain of HSP90 chaperone/DNA topoisomerase II/histidine kinase"/>
    <property type="match status" value="1"/>
</dbReference>
<feature type="domain" description="Histidine kinase" evidence="11">
    <location>
        <begin position="467"/>
        <end position="682"/>
    </location>
</feature>
<comment type="catalytic activity">
    <reaction evidence="1">
        <text>ATP + protein L-histidine = ADP + protein N-phospho-L-histidine.</text>
        <dbReference type="EC" id="2.7.13.3"/>
    </reaction>
</comment>
<dbReference type="PANTHER" id="PTHR45436">
    <property type="entry name" value="SENSOR HISTIDINE KINASE YKOH"/>
    <property type="match status" value="1"/>
</dbReference>
<dbReference type="Pfam" id="PF00512">
    <property type="entry name" value="HisKA"/>
    <property type="match status" value="1"/>
</dbReference>
<dbReference type="Pfam" id="PF02518">
    <property type="entry name" value="HATPase_c"/>
    <property type="match status" value="1"/>
</dbReference>
<keyword evidence="8 10" id="KW-1133">Transmembrane helix</keyword>
<keyword evidence="9" id="KW-0902">Two-component regulatory system</keyword>
<evidence type="ECO:0000256" key="4">
    <source>
        <dbReference type="ARBA" id="ARBA00022553"/>
    </source>
</evidence>
<evidence type="ECO:0000256" key="1">
    <source>
        <dbReference type="ARBA" id="ARBA00000085"/>
    </source>
</evidence>
<dbReference type="PROSITE" id="PS50109">
    <property type="entry name" value="HIS_KIN"/>
    <property type="match status" value="1"/>
</dbReference>
<evidence type="ECO:0000259" key="12">
    <source>
        <dbReference type="PROSITE" id="PS50885"/>
    </source>
</evidence>
<feature type="domain" description="HAMP" evidence="12">
    <location>
        <begin position="404"/>
        <end position="459"/>
    </location>
</feature>
<proteinExistence type="predicted"/>